<dbReference type="Proteomes" id="UP000385207">
    <property type="component" value="Unassembled WGS sequence"/>
</dbReference>
<dbReference type="GO" id="GO:0005840">
    <property type="term" value="C:ribosome"/>
    <property type="evidence" value="ECO:0007669"/>
    <property type="project" value="UniProtKB-KW"/>
</dbReference>
<dbReference type="SUPFAM" id="SSF56059">
    <property type="entry name" value="Glutathione synthetase ATP-binding domain-like"/>
    <property type="match status" value="1"/>
</dbReference>
<dbReference type="GO" id="GO:0016879">
    <property type="term" value="F:ligase activity, forming carbon-nitrogen bonds"/>
    <property type="evidence" value="ECO:0007669"/>
    <property type="project" value="TreeGrafter"/>
</dbReference>
<dbReference type="Pfam" id="PF08443">
    <property type="entry name" value="RimK"/>
    <property type="match status" value="1"/>
</dbReference>
<dbReference type="Gene3D" id="3.40.50.20">
    <property type="match status" value="1"/>
</dbReference>
<keyword evidence="1" id="KW-0464">Manganese</keyword>
<dbReference type="OrthoDB" id="1704979at2"/>
<gene>
    <name evidence="4" type="primary">rimK_1</name>
    <name evidence="4" type="ORF">PS862_02673</name>
</gene>
<dbReference type="InterPro" id="IPR011761">
    <property type="entry name" value="ATP-grasp"/>
</dbReference>
<keyword evidence="2" id="KW-0067">ATP-binding</keyword>
<name>A0A5E7K6L1_PSEFL</name>
<feature type="domain" description="ATP-grasp" evidence="3">
    <location>
        <begin position="104"/>
        <end position="289"/>
    </location>
</feature>
<dbReference type="EMBL" id="CABVII010000010">
    <property type="protein sequence ID" value="VVO97621.1"/>
    <property type="molecule type" value="Genomic_DNA"/>
</dbReference>
<dbReference type="AlphaFoldDB" id="A0A5E7K6L1"/>
<dbReference type="Gene3D" id="3.30.470.20">
    <property type="entry name" value="ATP-grasp fold, B domain"/>
    <property type="match status" value="1"/>
</dbReference>
<evidence type="ECO:0000256" key="1">
    <source>
        <dbReference type="ARBA" id="ARBA00023211"/>
    </source>
</evidence>
<dbReference type="PANTHER" id="PTHR21621">
    <property type="entry name" value="RIBOSOMAL PROTEIN S6 MODIFICATION PROTEIN"/>
    <property type="match status" value="1"/>
</dbReference>
<dbReference type="PROSITE" id="PS50975">
    <property type="entry name" value="ATP_GRASP"/>
    <property type="match status" value="1"/>
</dbReference>
<dbReference type="InterPro" id="IPR013651">
    <property type="entry name" value="ATP-grasp_RimK-type"/>
</dbReference>
<keyword evidence="2" id="KW-0547">Nucleotide-binding</keyword>
<dbReference type="GO" id="GO:0005524">
    <property type="term" value="F:ATP binding"/>
    <property type="evidence" value="ECO:0007669"/>
    <property type="project" value="UniProtKB-UniRule"/>
</dbReference>
<keyword evidence="4" id="KW-0436">Ligase</keyword>
<keyword evidence="4" id="KW-0689">Ribosomal protein</keyword>
<sequence length="313" mass="34241">MNNPVLILCREWTRDVRCLHEDLLRRELEVLVLRPAQIQVKAEGQELQLWYEGAPLKPALVVGWTSGMEGHYGNFLLKMFKQLGYTVINDGPTLEAMQSKAMNSALLVRHNLPHVPALICGRDTPVRCIVEALGLPLVFKPDNGSKGEGVRPLYSEAEVLEVLASATDSQAPLYFQQFVDKPGRDIRVQCADFKPVFGFYRYAQPGAFLSNIAVGAKIVMSEPLPDEAYQLAERAARAFNAAMAGVDLIETAEGLKILEVNSVPGFQTVAPKAGEFSALLMPLCDKATVVFGDMIELRLNTAVISAGMTALPA</sequence>
<protein>
    <submittedName>
        <fullName evidence="4">Ribosomal protein S6--L-glutamate ligase</fullName>
        <ecNumber evidence="4">6.3.2.-</ecNumber>
    </submittedName>
</protein>
<dbReference type="EC" id="6.3.2.-" evidence="4"/>
<accession>A0A5E7K6L1</accession>
<evidence type="ECO:0000313" key="4">
    <source>
        <dbReference type="EMBL" id="VVO97621.1"/>
    </source>
</evidence>
<evidence type="ECO:0000256" key="2">
    <source>
        <dbReference type="PROSITE-ProRule" id="PRU00409"/>
    </source>
</evidence>
<reference evidence="4 5" key="1">
    <citation type="submission" date="2019-09" db="EMBL/GenBank/DDBJ databases">
        <authorList>
            <person name="Chandra G."/>
            <person name="Truman W A."/>
        </authorList>
    </citation>
    <scope>NUCLEOTIDE SEQUENCE [LARGE SCALE GENOMIC DNA]</scope>
    <source>
        <strain evidence="4">PS862</strain>
    </source>
</reference>
<proteinExistence type="predicted"/>
<keyword evidence="4" id="KW-0687">Ribonucleoprotein</keyword>
<evidence type="ECO:0000313" key="5">
    <source>
        <dbReference type="Proteomes" id="UP000385207"/>
    </source>
</evidence>
<evidence type="ECO:0000259" key="3">
    <source>
        <dbReference type="PROSITE" id="PS50975"/>
    </source>
</evidence>
<dbReference type="PANTHER" id="PTHR21621:SF0">
    <property type="entry name" value="BETA-CITRYLGLUTAMATE SYNTHASE B-RELATED"/>
    <property type="match status" value="1"/>
</dbReference>
<organism evidence="4 5">
    <name type="scientific">Pseudomonas fluorescens</name>
    <dbReference type="NCBI Taxonomy" id="294"/>
    <lineage>
        <taxon>Bacteria</taxon>
        <taxon>Pseudomonadati</taxon>
        <taxon>Pseudomonadota</taxon>
        <taxon>Gammaproteobacteria</taxon>
        <taxon>Pseudomonadales</taxon>
        <taxon>Pseudomonadaceae</taxon>
        <taxon>Pseudomonas</taxon>
    </lineage>
</organism>
<dbReference type="GO" id="GO:0046872">
    <property type="term" value="F:metal ion binding"/>
    <property type="evidence" value="ECO:0007669"/>
    <property type="project" value="InterPro"/>
</dbReference>
<dbReference type="GO" id="GO:0005737">
    <property type="term" value="C:cytoplasm"/>
    <property type="evidence" value="ECO:0007669"/>
    <property type="project" value="TreeGrafter"/>
</dbReference>
<dbReference type="RefSeq" id="WP_150784043.1">
    <property type="nucleotide sequence ID" value="NZ_CABVII010000010.1"/>
</dbReference>